<reference evidence="1 2" key="1">
    <citation type="journal article" date="2018" name="Biotechnol. Biofuels">
        <title>Integrative visual omics of the white-rot fungus Polyporus brumalis exposes the biotechnological potential of its oxidative enzymes for delignifying raw plant biomass.</title>
        <authorList>
            <person name="Miyauchi S."/>
            <person name="Rancon A."/>
            <person name="Drula E."/>
            <person name="Hage H."/>
            <person name="Chaduli D."/>
            <person name="Favel A."/>
            <person name="Grisel S."/>
            <person name="Henrissat B."/>
            <person name="Herpoel-Gimbert I."/>
            <person name="Ruiz-Duenas F.J."/>
            <person name="Chevret D."/>
            <person name="Hainaut M."/>
            <person name="Lin J."/>
            <person name="Wang M."/>
            <person name="Pangilinan J."/>
            <person name="Lipzen A."/>
            <person name="Lesage-Meessen L."/>
            <person name="Navarro D."/>
            <person name="Riley R."/>
            <person name="Grigoriev I.V."/>
            <person name="Zhou S."/>
            <person name="Raouche S."/>
            <person name="Rosso M.N."/>
        </authorList>
    </citation>
    <scope>NUCLEOTIDE SEQUENCE [LARGE SCALE GENOMIC DNA]</scope>
    <source>
        <strain evidence="1 2">BRFM 1820</strain>
    </source>
</reference>
<protein>
    <submittedName>
        <fullName evidence="1">Uncharacterized protein</fullName>
    </submittedName>
</protein>
<organism evidence="1 2">
    <name type="scientific">Lentinus brumalis</name>
    <dbReference type="NCBI Taxonomy" id="2498619"/>
    <lineage>
        <taxon>Eukaryota</taxon>
        <taxon>Fungi</taxon>
        <taxon>Dikarya</taxon>
        <taxon>Basidiomycota</taxon>
        <taxon>Agaricomycotina</taxon>
        <taxon>Agaricomycetes</taxon>
        <taxon>Polyporales</taxon>
        <taxon>Polyporaceae</taxon>
        <taxon>Lentinus</taxon>
    </lineage>
</organism>
<proteinExistence type="predicted"/>
<evidence type="ECO:0000313" key="2">
    <source>
        <dbReference type="Proteomes" id="UP000256964"/>
    </source>
</evidence>
<accession>A0A371DG06</accession>
<gene>
    <name evidence="1" type="ORF">OH76DRAFT_293974</name>
</gene>
<dbReference type="Proteomes" id="UP000256964">
    <property type="component" value="Unassembled WGS sequence"/>
</dbReference>
<keyword evidence="2" id="KW-1185">Reference proteome</keyword>
<sequence>MGAAGVPGSHSHARRTLLALTSSTPLCPPVEAASPPHLGPWRALRVARGSVWAGGSPDESATEDRCAVGSARALDAPRVSSCATFHVCPDADRCSFCRIHTACTRRLLPRVDRAARAGQSQCPCINNAVAAAESPTAIDATPEHGLAAPSARRRCGLWISLRPARSARLVAAADTPRRGTCPRSCGRVRLNGGSFLDDVLSPVRMRFSLGTRRTTCGTRDATAVPAMHILIACLSGFCVLAPSPGLAPRQTKLRTLRNARRSAANMNDINASDITTYKLNAAASIRTSLQQRRIHVSRPGCCAGNLHMLAVH</sequence>
<name>A0A371DG06_9APHY</name>
<dbReference type="EMBL" id="KZ857394">
    <property type="protein sequence ID" value="RDX51469.1"/>
    <property type="molecule type" value="Genomic_DNA"/>
</dbReference>
<dbReference type="AlphaFoldDB" id="A0A371DG06"/>
<evidence type="ECO:0000313" key="1">
    <source>
        <dbReference type="EMBL" id="RDX51469.1"/>
    </source>
</evidence>